<feature type="region of interest" description="Disordered" evidence="2">
    <location>
        <begin position="658"/>
        <end position="687"/>
    </location>
</feature>
<evidence type="ECO:0000313" key="4">
    <source>
        <dbReference type="Proteomes" id="UP000216752"/>
    </source>
</evidence>
<dbReference type="PROSITE" id="PS50005">
    <property type="entry name" value="TPR"/>
    <property type="match status" value="1"/>
</dbReference>
<feature type="compositionally biased region" description="Polar residues" evidence="2">
    <location>
        <begin position="802"/>
        <end position="814"/>
    </location>
</feature>
<dbReference type="SUPFAM" id="SSF48452">
    <property type="entry name" value="TPR-like"/>
    <property type="match status" value="2"/>
</dbReference>
<dbReference type="Gene3D" id="1.25.40.10">
    <property type="entry name" value="Tetratricopeptide repeat domain"/>
    <property type="match status" value="4"/>
</dbReference>
<proteinExistence type="predicted"/>
<dbReference type="InterPro" id="IPR019734">
    <property type="entry name" value="TPR_rpt"/>
</dbReference>
<feature type="region of interest" description="Disordered" evidence="2">
    <location>
        <begin position="796"/>
        <end position="828"/>
    </location>
</feature>
<dbReference type="PANTHER" id="PTHR12558:SF13">
    <property type="entry name" value="CELL DIVISION CYCLE PROTEIN 27 HOMOLOG"/>
    <property type="match status" value="1"/>
</dbReference>
<organism evidence="3 4">
    <name type="scientific">Sporomusa silvacetica DSM 10669</name>
    <dbReference type="NCBI Taxonomy" id="1123289"/>
    <lineage>
        <taxon>Bacteria</taxon>
        <taxon>Bacillati</taxon>
        <taxon>Bacillota</taxon>
        <taxon>Negativicutes</taxon>
        <taxon>Selenomonadales</taxon>
        <taxon>Sporomusaceae</taxon>
        <taxon>Sporomusa</taxon>
    </lineage>
</organism>
<dbReference type="Gene3D" id="2.40.160.10">
    <property type="entry name" value="Porin"/>
    <property type="match status" value="1"/>
</dbReference>
<reference evidence="3" key="1">
    <citation type="submission" date="2024-05" db="EMBL/GenBank/DDBJ databases">
        <title>Isolation and characterization of Sporomusa carbonis sp. nov., a carboxydotrophic hydrogenogen in the genus of Sporomusa isolated from a charcoal burning pile.</title>
        <authorList>
            <person name="Boeer T."/>
            <person name="Rosenbaum F."/>
            <person name="Eysell L."/>
            <person name="Mueller V."/>
            <person name="Daniel R."/>
            <person name="Poehlein A."/>
        </authorList>
    </citation>
    <scope>NUCLEOTIDE SEQUENCE [LARGE SCALE GENOMIC DNA]</scope>
    <source>
        <strain evidence="3">DSM 10669</strain>
    </source>
</reference>
<feature type="compositionally biased region" description="Low complexity" evidence="2">
    <location>
        <begin position="659"/>
        <end position="684"/>
    </location>
</feature>
<dbReference type="SUPFAM" id="SSF56935">
    <property type="entry name" value="Porins"/>
    <property type="match status" value="1"/>
</dbReference>
<keyword evidence="3" id="KW-0378">Hydrolase</keyword>
<dbReference type="SMART" id="SM00028">
    <property type="entry name" value="TPR"/>
    <property type="match status" value="7"/>
</dbReference>
<protein>
    <submittedName>
        <fullName evidence="3">Beta-barrel assembly-enhancing protease</fullName>
        <ecNumber evidence="3">3.4.-.-</ecNumber>
    </submittedName>
</protein>
<gene>
    <name evidence="3" type="primary">bepA_6</name>
    <name evidence="3" type="ORF">SPSIL_012880</name>
</gene>
<sequence length="1128" mass="124944">MKDRRFWLAVVSACMATQHNTGEAAAAVVPPDTDRDYSVRVHSSVTEEEAVVAWFDDCRYEKVIETASATWPRLEAMPDRVLYCVAECYSRTGQVQLAKTSFELLNARSPQNHRYRAGLAYTLLYAGQLDKGLAMYRQVLLENQGMLAGAAEDAGALLSMGNVGGGKALFQMVIDLSPAKQHYSQLYENNLRMYRLADDVPQVTSSTVAQSAVSAENERKLSHTQAVEMAQNGQYQQSLDIMARLVKTDAQDKSVLFDYVTILQQAGQNEQAINVYNQQSGTSSMPFSVIRSVSTAYFQLQEYDKALDVLQPAIFRGERDALLWAGEMNLLRGNTIGAQAYYERLLSLNPNDYEVYFSRGMLSLQIKDYRQAARDLERARRLMPESLDKADRLTKLEHNLSIAYMNSGQDQKAASILVNYTKTLPVDGSLAGDYIVALGNSSQYELAVREGERLWPTYTDAPIPGLKSLAESYLRIGKQGQAVAVYHYLAGQQPSNDASQRMLAFQLMLNGRTAEGLSYYDRLLSKAPTNADAVIADAVTLINTDKYIDGRSLFELVLSKYSNPAYRRQYAEVLVKKNHNRAAYKQYQLLSAQPEGELDGLSGMARTASALGDYSKSRQALDTITSKYGRSKAVAALEPKTTYADRHDYQGTEPRVLGAATSQASTANASNELKNPAGPGNAGATAVKGNTEISKDEFAYEMAQLATNFLSAPVTNTENFKIDFAFAISTITAKAMPLIPSEQRNDFTYEMAQITSNVIKDQNLDVKKAKIQFAQLTTKVVNRIDKTTADKKITTLRKNDNIESQTLPSSNKTGGDSPKASASGDVDPATYNRLMDDLMQVGDSSKHKNNKINVDGEIRFHYAANSGSTQLDKDASGLRLYLGADTRINKDWQLFGMLEGRKSIKNYDNKLELSRLYVEGKVGESTVKAGKFGYLMAEGNIYDSGFTGIKVDFGDPIKYSLSYGETEDTKSTYIATARYKDFDYNLEAGVYHYRLDDGSNKTNTIWNIGGNYNFSNFSIGAMYLNSSLKDSKGNSDGYVLSLNYGDLRTYRPGTYSIFTKYYNQAQGTYIDHGMNGKGNSMQGVKGYGVGVSYTLAKDLVAGVEYYDLSDKISGEKGRTVWTQLTHYF</sequence>
<dbReference type="EMBL" id="CP155573">
    <property type="protein sequence ID" value="XFO65179.1"/>
    <property type="molecule type" value="Genomic_DNA"/>
</dbReference>
<dbReference type="EC" id="3.4.-.-" evidence="3"/>
<evidence type="ECO:0000256" key="1">
    <source>
        <dbReference type="PROSITE-ProRule" id="PRU00339"/>
    </source>
</evidence>
<feature type="repeat" description="TPR" evidence="1">
    <location>
        <begin position="353"/>
        <end position="386"/>
    </location>
</feature>
<accession>A0ABZ3IHM3</accession>
<dbReference type="GO" id="GO:0006508">
    <property type="term" value="P:proteolysis"/>
    <property type="evidence" value="ECO:0007669"/>
    <property type="project" value="UniProtKB-KW"/>
</dbReference>
<dbReference type="RefSeq" id="WP_094605563.1">
    <property type="nucleotide sequence ID" value="NZ_CP155573.1"/>
</dbReference>
<dbReference type="InterPro" id="IPR011990">
    <property type="entry name" value="TPR-like_helical_dom_sf"/>
</dbReference>
<evidence type="ECO:0000256" key="2">
    <source>
        <dbReference type="SAM" id="MobiDB-lite"/>
    </source>
</evidence>
<dbReference type="GO" id="GO:0008233">
    <property type="term" value="F:peptidase activity"/>
    <property type="evidence" value="ECO:0007669"/>
    <property type="project" value="UniProtKB-KW"/>
</dbReference>
<dbReference type="Pfam" id="PF13432">
    <property type="entry name" value="TPR_16"/>
    <property type="match status" value="1"/>
</dbReference>
<name>A0ABZ3IHM3_9FIRM</name>
<dbReference type="PANTHER" id="PTHR12558">
    <property type="entry name" value="CELL DIVISION CYCLE 16,23,27"/>
    <property type="match status" value="1"/>
</dbReference>
<evidence type="ECO:0000313" key="3">
    <source>
        <dbReference type="EMBL" id="XFO65179.1"/>
    </source>
</evidence>
<dbReference type="Proteomes" id="UP000216752">
    <property type="component" value="Chromosome"/>
</dbReference>
<keyword evidence="1" id="KW-0802">TPR repeat</keyword>
<keyword evidence="4" id="KW-1185">Reference proteome</keyword>
<dbReference type="InterPro" id="IPR023614">
    <property type="entry name" value="Porin_dom_sf"/>
</dbReference>
<keyword evidence="3" id="KW-0645">Protease</keyword>